<dbReference type="Proteomes" id="UP001163105">
    <property type="component" value="Unassembled WGS sequence"/>
</dbReference>
<reference evidence="2" key="1">
    <citation type="submission" date="2023-01" db="EMBL/GenBank/DDBJ databases">
        <title>The growth and conidiation of Purpureocillium lavendulum are regulated by nitrogen source and histone H3K14 acetylation.</title>
        <authorList>
            <person name="Tang P."/>
            <person name="Han J."/>
            <person name="Zhang C."/>
            <person name="Tang P."/>
            <person name="Qi F."/>
            <person name="Zhang K."/>
            <person name="Liang L."/>
        </authorList>
    </citation>
    <scope>NUCLEOTIDE SEQUENCE</scope>
    <source>
        <strain evidence="2">YMF1.00683</strain>
    </source>
</reference>
<sequence length="170" mass="19956">MTSWRPSSIPPYRGPASGPKGFYKNGSTPAPYQGHRWLPVLYSKEVPYDISLTAASTLTYNAWGPSLYNWAAAAQTHYSFLTHLERDDIWRYRFDFWDYTYERLSINFIAIRGQDIIDVFPIPRDDDEAYLTVERPQALRWTDILERYRLYAEEDGCSSARNYLKFKDNT</sequence>
<organism evidence="2 3">
    <name type="scientific">Purpureocillium lavendulum</name>
    <dbReference type="NCBI Taxonomy" id="1247861"/>
    <lineage>
        <taxon>Eukaryota</taxon>
        <taxon>Fungi</taxon>
        <taxon>Dikarya</taxon>
        <taxon>Ascomycota</taxon>
        <taxon>Pezizomycotina</taxon>
        <taxon>Sordariomycetes</taxon>
        <taxon>Hypocreomycetidae</taxon>
        <taxon>Hypocreales</taxon>
        <taxon>Ophiocordycipitaceae</taxon>
        <taxon>Purpureocillium</taxon>
    </lineage>
</organism>
<name>A0AB34FFI7_9HYPO</name>
<evidence type="ECO:0000313" key="2">
    <source>
        <dbReference type="EMBL" id="KAJ6437100.1"/>
    </source>
</evidence>
<keyword evidence="3" id="KW-1185">Reference proteome</keyword>
<dbReference type="EMBL" id="JAQHRD010000014">
    <property type="protein sequence ID" value="KAJ6437100.1"/>
    <property type="molecule type" value="Genomic_DNA"/>
</dbReference>
<evidence type="ECO:0000256" key="1">
    <source>
        <dbReference type="SAM" id="MobiDB-lite"/>
    </source>
</evidence>
<gene>
    <name evidence="2" type="ORF">O9K51_10399</name>
</gene>
<feature type="region of interest" description="Disordered" evidence="1">
    <location>
        <begin position="1"/>
        <end position="20"/>
    </location>
</feature>
<protein>
    <submittedName>
        <fullName evidence="2">Para-nitrobenzyl esterase</fullName>
    </submittedName>
</protein>
<accession>A0AB34FFI7</accession>
<dbReference type="AlphaFoldDB" id="A0AB34FFI7"/>
<comment type="caution">
    <text evidence="2">The sequence shown here is derived from an EMBL/GenBank/DDBJ whole genome shotgun (WGS) entry which is preliminary data.</text>
</comment>
<proteinExistence type="predicted"/>
<evidence type="ECO:0000313" key="3">
    <source>
        <dbReference type="Proteomes" id="UP001163105"/>
    </source>
</evidence>